<protein>
    <submittedName>
        <fullName evidence="1">Uncharacterized protein</fullName>
    </submittedName>
</protein>
<organism evidence="1 2">
    <name type="scientific">Pleurodeles waltl</name>
    <name type="common">Iberian ribbed newt</name>
    <dbReference type="NCBI Taxonomy" id="8319"/>
    <lineage>
        <taxon>Eukaryota</taxon>
        <taxon>Metazoa</taxon>
        <taxon>Chordata</taxon>
        <taxon>Craniata</taxon>
        <taxon>Vertebrata</taxon>
        <taxon>Euteleostomi</taxon>
        <taxon>Amphibia</taxon>
        <taxon>Batrachia</taxon>
        <taxon>Caudata</taxon>
        <taxon>Salamandroidea</taxon>
        <taxon>Salamandridae</taxon>
        <taxon>Pleurodelinae</taxon>
        <taxon>Pleurodeles</taxon>
    </lineage>
</organism>
<dbReference type="EMBL" id="JANPWB010000010">
    <property type="protein sequence ID" value="KAJ1135706.1"/>
    <property type="molecule type" value="Genomic_DNA"/>
</dbReference>
<gene>
    <name evidence="1" type="ORF">NDU88_002141</name>
</gene>
<dbReference type="AlphaFoldDB" id="A0AAV7Q5S4"/>
<name>A0AAV7Q5S4_PLEWA</name>
<evidence type="ECO:0000313" key="2">
    <source>
        <dbReference type="Proteomes" id="UP001066276"/>
    </source>
</evidence>
<evidence type="ECO:0000313" key="1">
    <source>
        <dbReference type="EMBL" id="KAJ1135706.1"/>
    </source>
</evidence>
<sequence>MSISGRRASPLDFILFNPQQRRCIVITIALRTLFPAECGCTFGTNLTIPALPEATNSAQIQTRNPGTGSL</sequence>
<keyword evidence="2" id="KW-1185">Reference proteome</keyword>
<accession>A0AAV7Q5S4</accession>
<comment type="caution">
    <text evidence="1">The sequence shown here is derived from an EMBL/GenBank/DDBJ whole genome shotgun (WGS) entry which is preliminary data.</text>
</comment>
<proteinExistence type="predicted"/>
<reference evidence="1" key="1">
    <citation type="journal article" date="2022" name="bioRxiv">
        <title>Sequencing and chromosome-scale assembly of the giantPleurodeles waltlgenome.</title>
        <authorList>
            <person name="Brown T."/>
            <person name="Elewa A."/>
            <person name="Iarovenko S."/>
            <person name="Subramanian E."/>
            <person name="Araus A.J."/>
            <person name="Petzold A."/>
            <person name="Susuki M."/>
            <person name="Suzuki K.-i.T."/>
            <person name="Hayashi T."/>
            <person name="Toyoda A."/>
            <person name="Oliveira C."/>
            <person name="Osipova E."/>
            <person name="Leigh N.D."/>
            <person name="Simon A."/>
            <person name="Yun M.H."/>
        </authorList>
    </citation>
    <scope>NUCLEOTIDE SEQUENCE</scope>
    <source>
        <strain evidence="1">20211129_DDA</strain>
        <tissue evidence="1">Liver</tissue>
    </source>
</reference>
<dbReference type="Proteomes" id="UP001066276">
    <property type="component" value="Chromosome 6"/>
</dbReference>